<evidence type="ECO:0000313" key="3">
    <source>
        <dbReference type="EMBL" id="KCW57424.1"/>
    </source>
</evidence>
<dbReference type="InterPro" id="IPR027944">
    <property type="entry name" value="SEO_C"/>
</dbReference>
<accession>A0A059AUL0</accession>
<gene>
    <name evidence="3" type="ORF">EUGRSUZ_H00204</name>
</gene>
<feature type="domain" description="Sieve element occlusion N-terminal" evidence="1">
    <location>
        <begin position="31"/>
        <end position="304"/>
    </location>
</feature>
<dbReference type="PANTHER" id="PTHR33232">
    <property type="entry name" value="PROTEIN SIEVE ELEMENT OCCLUSION B-LIKE"/>
    <property type="match status" value="1"/>
</dbReference>
<feature type="domain" description="Sieve element occlusion C-terminal" evidence="2">
    <location>
        <begin position="538"/>
        <end position="694"/>
    </location>
</feature>
<evidence type="ECO:0000259" key="1">
    <source>
        <dbReference type="Pfam" id="PF14576"/>
    </source>
</evidence>
<protein>
    <recommendedName>
        <fullName evidence="4">Sieve element occlusion N-terminal domain-containing protein</fullName>
    </recommendedName>
</protein>
<sequence>MAGRLISAVFSGSQRAKQPDQGLLNSLVAVFDDNKFMKEMVDTHAPDESDVDVQALFALVENTLKGSTAIVDNVVNLNKASSTPAAIPEFKPAKEGFTPPLSTISEVTCQITCKALDTKNVRETMSSIFHELSSYSLVTKAVVTLSSLGLYYGDFWRLAQIEPSDKLAESMAVLKGLPAITKRVETQKIQVFGVLNDLIKTTLEMTRCIVEFDHDSKDVPELAKVIDIPSSVYQIIIAVLGCSIRFTDLITTTPVDESKGRDLPAFARKVNIIHHNIKRQLEDFKQKKEEIREYQRLQRLFTAPTDNVELIKALFYTKDDPQPLYIGSKKNTDKIEYLRRKNVLLLISDLKLSSHDLSILVKIYNEPKFHENHEILWIPVVDQDSEDLPNVFKNLQSQMPWCSTHYPTLINKVAIRIIKEKWHFRNEPIVVVLDPQGKVESQNAMSMIRMWGFNAFPFTDGVVATLWRRRDISWFELLVNDSIAPNVQEARHPNNPKEQLNCSKLNELHYDFVISINQIKSEKLIFLYGGEDTKEVHEVEVHLKKISDDGNSIVAYNVGKIQLFWTRLESCMFSMLQGKADVLDPLLQDILKLYTNFKKDGGFALLTKGTRVVINTPLASSSKVLAQYDTWKKQVNVDGKTFDVALKEHHDKVVAPQTCHHFYIPNMVGYAPENVKCPVCPRVMKNIVKFECCHGAH</sequence>
<dbReference type="PANTHER" id="PTHR33232:SF9">
    <property type="entry name" value="PROTEIN SIEVE ELEMENT OCCLUSION B"/>
    <property type="match status" value="1"/>
</dbReference>
<name>A0A059AUL0_EUCGR</name>
<dbReference type="EMBL" id="KK198760">
    <property type="protein sequence ID" value="KCW57424.1"/>
    <property type="molecule type" value="Genomic_DNA"/>
</dbReference>
<reference evidence="3" key="1">
    <citation type="submission" date="2013-07" db="EMBL/GenBank/DDBJ databases">
        <title>The genome of Eucalyptus grandis.</title>
        <authorList>
            <person name="Schmutz J."/>
            <person name="Hayes R."/>
            <person name="Myburg A."/>
            <person name="Tuskan G."/>
            <person name="Grattapaglia D."/>
            <person name="Rokhsar D.S."/>
        </authorList>
    </citation>
    <scope>NUCLEOTIDE SEQUENCE</scope>
    <source>
        <tissue evidence="3">Leaf extractions</tissue>
    </source>
</reference>
<dbReference type="STRING" id="71139.A0A059AUL0"/>
<dbReference type="InParanoid" id="A0A059AUL0"/>
<dbReference type="OMA" id="HICHHIE"/>
<dbReference type="AlphaFoldDB" id="A0A059AUL0"/>
<dbReference type="Gramene" id="KCW57424">
    <property type="protein sequence ID" value="KCW57424"/>
    <property type="gene ID" value="EUGRSUZ_H00204"/>
</dbReference>
<evidence type="ECO:0000259" key="2">
    <source>
        <dbReference type="Pfam" id="PF14577"/>
    </source>
</evidence>
<dbReference type="eggNOG" id="ENOG502QRW8">
    <property type="taxonomic scope" value="Eukaryota"/>
</dbReference>
<dbReference type="GO" id="GO:0010088">
    <property type="term" value="P:phloem development"/>
    <property type="evidence" value="ECO:0007669"/>
    <property type="project" value="InterPro"/>
</dbReference>
<dbReference type="InterPro" id="IPR039299">
    <property type="entry name" value="SEOA"/>
</dbReference>
<evidence type="ECO:0008006" key="4">
    <source>
        <dbReference type="Google" id="ProtNLM"/>
    </source>
</evidence>
<proteinExistence type="predicted"/>
<dbReference type="Pfam" id="PF14577">
    <property type="entry name" value="SEO_C"/>
    <property type="match status" value="1"/>
</dbReference>
<dbReference type="InterPro" id="IPR027942">
    <property type="entry name" value="SEO_N"/>
</dbReference>
<organism evidence="3">
    <name type="scientific">Eucalyptus grandis</name>
    <name type="common">Flooded gum</name>
    <dbReference type="NCBI Taxonomy" id="71139"/>
    <lineage>
        <taxon>Eukaryota</taxon>
        <taxon>Viridiplantae</taxon>
        <taxon>Streptophyta</taxon>
        <taxon>Embryophyta</taxon>
        <taxon>Tracheophyta</taxon>
        <taxon>Spermatophyta</taxon>
        <taxon>Magnoliopsida</taxon>
        <taxon>eudicotyledons</taxon>
        <taxon>Gunneridae</taxon>
        <taxon>Pentapetalae</taxon>
        <taxon>rosids</taxon>
        <taxon>malvids</taxon>
        <taxon>Myrtales</taxon>
        <taxon>Myrtaceae</taxon>
        <taxon>Myrtoideae</taxon>
        <taxon>Eucalypteae</taxon>
        <taxon>Eucalyptus</taxon>
    </lineage>
</organism>
<dbReference type="Pfam" id="PF14576">
    <property type="entry name" value="SEO_N"/>
    <property type="match status" value="1"/>
</dbReference>